<dbReference type="InterPro" id="IPR041451">
    <property type="entry name" value="RecD2_SH13"/>
</dbReference>
<evidence type="ECO:0000256" key="1">
    <source>
        <dbReference type="ARBA" id="ARBA00022741"/>
    </source>
</evidence>
<dbReference type="Pfam" id="PF14520">
    <property type="entry name" value="HHH_5"/>
    <property type="match status" value="1"/>
</dbReference>
<dbReference type="InterPro" id="IPR027785">
    <property type="entry name" value="UvrD-like_helicase_C"/>
</dbReference>
<evidence type="ECO:0000313" key="6">
    <source>
        <dbReference type="EMBL" id="EDM75654.1"/>
    </source>
</evidence>
<dbReference type="Gene3D" id="2.30.30.940">
    <property type="match status" value="1"/>
</dbReference>
<feature type="region of interest" description="Disordered" evidence="3">
    <location>
        <begin position="1"/>
        <end position="27"/>
    </location>
</feature>
<dbReference type="SUPFAM" id="SSF52540">
    <property type="entry name" value="P-loop containing nucleoside triphosphate hydrolases"/>
    <property type="match status" value="2"/>
</dbReference>
<dbReference type="CDD" id="cd18809">
    <property type="entry name" value="SF1_C_RecD"/>
    <property type="match status" value="1"/>
</dbReference>
<dbReference type="GO" id="GO:0003677">
    <property type="term" value="F:DNA binding"/>
    <property type="evidence" value="ECO:0007669"/>
    <property type="project" value="InterPro"/>
</dbReference>
<dbReference type="InterPro" id="IPR027417">
    <property type="entry name" value="P-loop_NTPase"/>
</dbReference>
<dbReference type="InterPro" id="IPR055446">
    <property type="entry name" value="RecD2_N_OB"/>
</dbReference>
<dbReference type="InterPro" id="IPR010994">
    <property type="entry name" value="RuvA_2-like"/>
</dbReference>
<evidence type="ECO:0000313" key="7">
    <source>
        <dbReference type="Proteomes" id="UP000005801"/>
    </source>
</evidence>
<dbReference type="SMART" id="SM00382">
    <property type="entry name" value="AAA"/>
    <property type="match status" value="1"/>
</dbReference>
<organism evidence="6 7">
    <name type="scientific">Plesiocystis pacifica SIR-1</name>
    <dbReference type="NCBI Taxonomy" id="391625"/>
    <lineage>
        <taxon>Bacteria</taxon>
        <taxon>Pseudomonadati</taxon>
        <taxon>Myxococcota</taxon>
        <taxon>Polyangia</taxon>
        <taxon>Nannocystales</taxon>
        <taxon>Nannocystaceae</taxon>
        <taxon>Plesiocystis</taxon>
    </lineage>
</organism>
<comment type="caution">
    <text evidence="6">The sequence shown here is derived from an EMBL/GenBank/DDBJ whole genome shotgun (WGS) entry which is preliminary data.</text>
</comment>
<evidence type="ECO:0000256" key="2">
    <source>
        <dbReference type="ARBA" id="ARBA00022840"/>
    </source>
</evidence>
<dbReference type="SUPFAM" id="SSF47781">
    <property type="entry name" value="RuvA domain 2-like"/>
    <property type="match status" value="1"/>
</dbReference>
<dbReference type="InterPro" id="IPR003593">
    <property type="entry name" value="AAA+_ATPase"/>
</dbReference>
<dbReference type="GO" id="GO:0006281">
    <property type="term" value="P:DNA repair"/>
    <property type="evidence" value="ECO:0007669"/>
    <property type="project" value="InterPro"/>
</dbReference>
<dbReference type="Gene3D" id="3.40.50.300">
    <property type="entry name" value="P-loop containing nucleotide triphosphate hydrolases"/>
    <property type="match status" value="2"/>
</dbReference>
<dbReference type="AlphaFoldDB" id="A6GES1"/>
<name>A6GES1_9BACT</name>
<dbReference type="InterPro" id="IPR003583">
    <property type="entry name" value="Hlx-hairpin-Hlx_DNA-bd_motif"/>
</dbReference>
<dbReference type="InterPro" id="IPR029493">
    <property type="entry name" value="RecD2-like_HHH"/>
</dbReference>
<dbReference type="InterPro" id="IPR050534">
    <property type="entry name" value="Coronavir_polyprotein_1ab"/>
</dbReference>
<dbReference type="PANTHER" id="PTHR43788">
    <property type="entry name" value="DNA2/NAM7 HELICASE FAMILY MEMBER"/>
    <property type="match status" value="1"/>
</dbReference>
<dbReference type="RefSeq" id="WP_006975211.1">
    <property type="nucleotide sequence ID" value="NZ_ABCS01000085.1"/>
</dbReference>
<dbReference type="GO" id="GO:0043139">
    <property type="term" value="F:5'-3' DNA helicase activity"/>
    <property type="evidence" value="ECO:0007669"/>
    <property type="project" value="InterPro"/>
</dbReference>
<keyword evidence="1" id="KW-0547">Nucleotide-binding</keyword>
<dbReference type="eggNOG" id="COG0507">
    <property type="taxonomic scope" value="Bacteria"/>
</dbReference>
<dbReference type="Gene3D" id="1.10.150.20">
    <property type="entry name" value="5' to 3' exonuclease, C-terminal subdomain"/>
    <property type="match status" value="1"/>
</dbReference>
<keyword evidence="7" id="KW-1185">Reference proteome</keyword>
<dbReference type="Proteomes" id="UP000005801">
    <property type="component" value="Unassembled WGS sequence"/>
</dbReference>
<dbReference type="OrthoDB" id="9763659at2"/>
<dbReference type="Gene3D" id="1.10.10.2220">
    <property type="match status" value="1"/>
</dbReference>
<reference evidence="6 7" key="1">
    <citation type="submission" date="2007-06" db="EMBL/GenBank/DDBJ databases">
        <authorList>
            <person name="Shimkets L."/>
            <person name="Ferriera S."/>
            <person name="Johnson J."/>
            <person name="Kravitz S."/>
            <person name="Beeson K."/>
            <person name="Sutton G."/>
            <person name="Rogers Y.-H."/>
            <person name="Friedman R."/>
            <person name="Frazier M."/>
            <person name="Venter J.C."/>
        </authorList>
    </citation>
    <scope>NUCLEOTIDE SEQUENCE [LARGE SCALE GENOMIC DNA]</scope>
    <source>
        <strain evidence="6 7">SIR-1</strain>
    </source>
</reference>
<dbReference type="Pfam" id="PF18335">
    <property type="entry name" value="SH3_13"/>
    <property type="match status" value="1"/>
</dbReference>
<feature type="region of interest" description="Disordered" evidence="3">
    <location>
        <begin position="294"/>
        <end position="315"/>
    </location>
</feature>
<evidence type="ECO:0000259" key="4">
    <source>
        <dbReference type="SMART" id="SM00278"/>
    </source>
</evidence>
<feature type="domain" description="Helix-hairpin-helix DNA-binding motif class 1" evidence="4">
    <location>
        <begin position="206"/>
        <end position="225"/>
    </location>
</feature>
<dbReference type="InterPro" id="IPR006345">
    <property type="entry name" value="RecD2"/>
</dbReference>
<dbReference type="GO" id="GO:0005524">
    <property type="term" value="F:ATP binding"/>
    <property type="evidence" value="ECO:0007669"/>
    <property type="project" value="UniProtKB-KW"/>
</dbReference>
<feature type="domain" description="Helix-hairpin-helix DNA-binding motif class 1" evidence="4">
    <location>
        <begin position="141"/>
        <end position="160"/>
    </location>
</feature>
<dbReference type="CDD" id="cd17933">
    <property type="entry name" value="DEXSc_RecD-like"/>
    <property type="match status" value="1"/>
</dbReference>
<dbReference type="Pfam" id="PF13245">
    <property type="entry name" value="AAA_19"/>
    <property type="match status" value="1"/>
</dbReference>
<accession>A6GES1</accession>
<dbReference type="GO" id="GO:0009338">
    <property type="term" value="C:exodeoxyribonuclease V complex"/>
    <property type="evidence" value="ECO:0007669"/>
    <property type="project" value="TreeGrafter"/>
</dbReference>
<dbReference type="SMART" id="SM00278">
    <property type="entry name" value="HhH1"/>
    <property type="match status" value="2"/>
</dbReference>
<dbReference type="GO" id="GO:0006310">
    <property type="term" value="P:DNA recombination"/>
    <property type="evidence" value="ECO:0007669"/>
    <property type="project" value="InterPro"/>
</dbReference>
<protein>
    <submittedName>
        <fullName evidence="6">Exodeoxyribonuclease V</fullName>
    </submittedName>
</protein>
<dbReference type="STRING" id="391625.PPSIR1_13455"/>
<feature type="domain" description="AAA+ ATPase" evidence="5">
    <location>
        <begin position="367"/>
        <end position="561"/>
    </location>
</feature>
<keyword evidence="2" id="KW-0067">ATP-binding</keyword>
<dbReference type="Pfam" id="PF13538">
    <property type="entry name" value="UvrD_C_2"/>
    <property type="match status" value="1"/>
</dbReference>
<evidence type="ECO:0000259" key="5">
    <source>
        <dbReference type="SMART" id="SM00382"/>
    </source>
</evidence>
<dbReference type="GO" id="GO:0017116">
    <property type="term" value="F:single-stranded DNA helicase activity"/>
    <property type="evidence" value="ECO:0007669"/>
    <property type="project" value="TreeGrafter"/>
</dbReference>
<gene>
    <name evidence="6" type="ORF">PPSIR1_13455</name>
</gene>
<dbReference type="Pfam" id="PF14490">
    <property type="entry name" value="HHH_RecD2"/>
    <property type="match status" value="1"/>
</dbReference>
<dbReference type="Pfam" id="PF23139">
    <property type="entry name" value="OB_YrrC"/>
    <property type="match status" value="1"/>
</dbReference>
<evidence type="ECO:0000256" key="3">
    <source>
        <dbReference type="SAM" id="MobiDB-lite"/>
    </source>
</evidence>
<dbReference type="EMBL" id="ABCS01000085">
    <property type="protein sequence ID" value="EDM75654.1"/>
    <property type="molecule type" value="Genomic_DNA"/>
</dbReference>
<sequence>MPIDDQGSEPPERGRGPARQQARPQLDKVEGVVERTVYHNVDSRWTVLRVHVEGELGLVTMVGRTPGVEDGGEVVARGRWTVHPTHGRQFQLEHIELARPTTTAQIVARLKTYPGIREVMAERIVRRFGADTLDILDTDADRLLEVSGLGQKTLDSITAYHETRQGPVAELENRLLELEVSPRLGLSLHRRYGDQAMAMLVHHPYRLAREVKGIGFQTADRIARALGVDLDSDERVDAGIVHALEKAKNDGHCALPPGSLLDQARSILSLPEARIEAGIDRLIDAGDLIPRLRPESGFHSGEKGSGGPKPAGGPDELYFLERFDEAETNLVAALLALASAPSEAWPVGELPDHLSEGQRRAVEAVARCGVTILTGGPGTGKSTVVANVLNVAKAALVPIMLAAPTGRAAKRLEQTTGEAARTVHRLLEVQGETGEFKHCANDPLPPGLVVIDESSMLDLELAEALITSLTADNRLLLVGDADQLPSVGPGNVLRDLIRAAETLGERGGELEVPVVRLDRIFRQQEGSTIVLNAHHVLSGRPLAPDGADRGKAGEFFVLRAPDAERTHAKIVEMAAERIPAAFGLDRITEVQVLCPMHKGRAGTEAFNRALQARYTGDRECLEAPGAGRGKGGDGRVFRLGDRVMQIRNDYDRGVFNGDIGVVLRMDQSAANGAGTMTVDFEGSLSTYERKDLGSLRLAYAISIHKSQGSEFPAVLIPMLTEHHVMLRRNLLYTAMTRARRLCVLVGDPRAIERAIRRADAAHRWTGLAERTIAMATLEWDGGGGAEADLGMGEALFGDAGEDAGELDSEDLPL</sequence>
<proteinExistence type="inferred from homology"/>
<dbReference type="HAMAP" id="MF_01488">
    <property type="entry name" value="RecD2"/>
    <property type="match status" value="1"/>
</dbReference>
<dbReference type="PANTHER" id="PTHR43788:SF6">
    <property type="entry name" value="DNA HELICASE B"/>
    <property type="match status" value="1"/>
</dbReference>